<gene>
    <name evidence="1" type="ORF">PAXRUDRAFT_829586</name>
</gene>
<organism evidence="1 2">
    <name type="scientific">Paxillus rubicundulus Ve08.2h10</name>
    <dbReference type="NCBI Taxonomy" id="930991"/>
    <lineage>
        <taxon>Eukaryota</taxon>
        <taxon>Fungi</taxon>
        <taxon>Dikarya</taxon>
        <taxon>Basidiomycota</taxon>
        <taxon>Agaricomycotina</taxon>
        <taxon>Agaricomycetes</taxon>
        <taxon>Agaricomycetidae</taxon>
        <taxon>Boletales</taxon>
        <taxon>Paxilineae</taxon>
        <taxon>Paxillaceae</taxon>
        <taxon>Paxillus</taxon>
    </lineage>
</organism>
<sequence length="76" mass="8349">MMESWPPTSSRIQCSYCICVRCTSARSLLHSMIFRIFNSPVGYTKNSSSLPVSPCGGATPVPTLRSPPAYVCYSRI</sequence>
<dbReference type="HOGENOM" id="CLU_2655217_0_0_1"/>
<name>A0A0D0E5Q0_9AGAM</name>
<protein>
    <submittedName>
        <fullName evidence="1">Uncharacterized protein</fullName>
    </submittedName>
</protein>
<proteinExistence type="predicted"/>
<evidence type="ECO:0000313" key="2">
    <source>
        <dbReference type="Proteomes" id="UP000054538"/>
    </source>
</evidence>
<evidence type="ECO:0000313" key="1">
    <source>
        <dbReference type="EMBL" id="KIK92845.1"/>
    </source>
</evidence>
<accession>A0A0D0E5Q0</accession>
<reference evidence="1 2" key="1">
    <citation type="submission" date="2014-04" db="EMBL/GenBank/DDBJ databases">
        <authorList>
            <consortium name="DOE Joint Genome Institute"/>
            <person name="Kuo A."/>
            <person name="Kohler A."/>
            <person name="Jargeat P."/>
            <person name="Nagy L.G."/>
            <person name="Floudas D."/>
            <person name="Copeland A."/>
            <person name="Barry K.W."/>
            <person name="Cichocki N."/>
            <person name="Veneault-Fourrey C."/>
            <person name="LaButti K."/>
            <person name="Lindquist E.A."/>
            <person name="Lipzen A."/>
            <person name="Lundell T."/>
            <person name="Morin E."/>
            <person name="Murat C."/>
            <person name="Sun H."/>
            <person name="Tunlid A."/>
            <person name="Henrissat B."/>
            <person name="Grigoriev I.V."/>
            <person name="Hibbett D.S."/>
            <person name="Martin F."/>
            <person name="Nordberg H.P."/>
            <person name="Cantor M.N."/>
            <person name="Hua S.X."/>
        </authorList>
    </citation>
    <scope>NUCLEOTIDE SEQUENCE [LARGE SCALE GENOMIC DNA]</scope>
    <source>
        <strain evidence="1 2">Ve08.2h10</strain>
    </source>
</reference>
<reference evidence="2" key="2">
    <citation type="submission" date="2015-01" db="EMBL/GenBank/DDBJ databases">
        <title>Evolutionary Origins and Diversification of the Mycorrhizal Mutualists.</title>
        <authorList>
            <consortium name="DOE Joint Genome Institute"/>
            <consortium name="Mycorrhizal Genomics Consortium"/>
            <person name="Kohler A."/>
            <person name="Kuo A."/>
            <person name="Nagy L.G."/>
            <person name="Floudas D."/>
            <person name="Copeland A."/>
            <person name="Barry K.W."/>
            <person name="Cichocki N."/>
            <person name="Veneault-Fourrey C."/>
            <person name="LaButti K."/>
            <person name="Lindquist E.A."/>
            <person name="Lipzen A."/>
            <person name="Lundell T."/>
            <person name="Morin E."/>
            <person name="Murat C."/>
            <person name="Riley R."/>
            <person name="Ohm R."/>
            <person name="Sun H."/>
            <person name="Tunlid A."/>
            <person name="Henrissat B."/>
            <person name="Grigoriev I.V."/>
            <person name="Hibbett D.S."/>
            <person name="Martin F."/>
        </authorList>
    </citation>
    <scope>NUCLEOTIDE SEQUENCE [LARGE SCALE GENOMIC DNA]</scope>
    <source>
        <strain evidence="2">Ve08.2h10</strain>
    </source>
</reference>
<dbReference type="InParanoid" id="A0A0D0E5Q0"/>
<keyword evidence="2" id="KW-1185">Reference proteome</keyword>
<dbReference type="EMBL" id="KN825238">
    <property type="protein sequence ID" value="KIK92845.1"/>
    <property type="molecule type" value="Genomic_DNA"/>
</dbReference>
<dbReference type="Proteomes" id="UP000054538">
    <property type="component" value="Unassembled WGS sequence"/>
</dbReference>
<dbReference type="AlphaFoldDB" id="A0A0D0E5Q0"/>